<evidence type="ECO:0000256" key="1">
    <source>
        <dbReference type="ARBA" id="ARBA00004651"/>
    </source>
</evidence>
<sequence>MVFSSLTFLCIFLPVVVILYGIFPVKWRNFLLLAASLVFYAWGEPRYILIMLFSTVFDYINGRLIEYYDKQQKQKAKKRVVMVSIVGNLGILAFFKYTDMLIVSWNQITASNLSLLKIALPIGISFYTFQTMSYTIDVYRGLVKAQRNLISFGMYVCMFPQLIAGPIVRYQTIADQIDERKENNAVWVAGMQRFILGLAKKVILANQIGRLWEEISTTQMTQLSTAGAWLGAIAYTFQIYFDFSGYSDMAIGLGKMFGFTFPENFKHPYESKSITEFWRRWHITLSTWFREYVYIPLGGNRKGLKRQIVNLLIVWFLTGLWHGASWNFVLWGLYYFVLLVIEKVFLLAKMQRWPRVLQHFYALFFIVTGWVVFAIEDFHKMGQYLLVMFGLRGSWINNTAQYQWCTYAFFLMILVAASTTICSKVWNRIRRHMIREEADFVREKGLHAEFILKSVISVLLLAVSLAMLVAGSFNPFLYFRF</sequence>
<organism evidence="11 12">
    <name type="scientific">Jutongia hominis</name>
    <dbReference type="NCBI Taxonomy" id="2763664"/>
    <lineage>
        <taxon>Bacteria</taxon>
        <taxon>Bacillati</taxon>
        <taxon>Bacillota</taxon>
        <taxon>Clostridia</taxon>
        <taxon>Lachnospirales</taxon>
        <taxon>Lachnospiraceae</taxon>
        <taxon>Jutongia</taxon>
    </lineage>
</organism>
<protein>
    <submittedName>
        <fullName evidence="11">MBOAT family protein</fullName>
    </submittedName>
</protein>
<gene>
    <name evidence="11" type="ORF">H8700_02110</name>
</gene>
<evidence type="ECO:0000256" key="4">
    <source>
        <dbReference type="ARBA" id="ARBA00022679"/>
    </source>
</evidence>
<keyword evidence="8 9" id="KW-0012">Acyltransferase</keyword>
<dbReference type="Proteomes" id="UP000637513">
    <property type="component" value="Unassembled WGS sequence"/>
</dbReference>
<evidence type="ECO:0000256" key="10">
    <source>
        <dbReference type="SAM" id="Phobius"/>
    </source>
</evidence>
<name>A0ABR7MTH1_9FIRM</name>
<keyword evidence="3 9" id="KW-1003">Cell membrane</keyword>
<feature type="transmembrane region" description="Helical" evidence="10">
    <location>
        <begin position="450"/>
        <end position="473"/>
    </location>
</feature>
<dbReference type="Pfam" id="PF03062">
    <property type="entry name" value="MBOAT"/>
    <property type="match status" value="1"/>
</dbReference>
<feature type="transmembrane region" description="Helical" evidence="10">
    <location>
        <begin position="360"/>
        <end position="381"/>
    </location>
</feature>
<dbReference type="InterPro" id="IPR028362">
    <property type="entry name" value="AlgI"/>
</dbReference>
<evidence type="ECO:0000313" key="12">
    <source>
        <dbReference type="Proteomes" id="UP000637513"/>
    </source>
</evidence>
<dbReference type="RefSeq" id="WP_249302711.1">
    <property type="nucleotide sequence ID" value="NZ_JACRSW010000008.1"/>
</dbReference>
<keyword evidence="5 10" id="KW-0812">Transmembrane</keyword>
<feature type="transmembrane region" description="Helical" evidence="10">
    <location>
        <begin position="118"/>
        <end position="139"/>
    </location>
</feature>
<dbReference type="InterPro" id="IPR004299">
    <property type="entry name" value="MBOAT_fam"/>
</dbReference>
<dbReference type="InterPro" id="IPR024194">
    <property type="entry name" value="Ac/AlaTfrase_AlgI/DltB"/>
</dbReference>
<keyword evidence="7 9" id="KW-0472">Membrane</keyword>
<dbReference type="EMBL" id="JACRSW010000008">
    <property type="protein sequence ID" value="MBC8556508.1"/>
    <property type="molecule type" value="Genomic_DNA"/>
</dbReference>
<dbReference type="PIRSF" id="PIRSF016636">
    <property type="entry name" value="AlgI_DltB"/>
    <property type="match status" value="1"/>
</dbReference>
<dbReference type="PANTHER" id="PTHR13285">
    <property type="entry name" value="ACYLTRANSFERASE"/>
    <property type="match status" value="1"/>
</dbReference>
<dbReference type="PIRSF" id="PIRSF500217">
    <property type="entry name" value="AlgI"/>
    <property type="match status" value="1"/>
</dbReference>
<evidence type="ECO:0000256" key="2">
    <source>
        <dbReference type="ARBA" id="ARBA00010323"/>
    </source>
</evidence>
<feature type="transmembrane region" description="Helical" evidence="10">
    <location>
        <begin position="330"/>
        <end position="348"/>
    </location>
</feature>
<feature type="transmembrane region" description="Helical" evidence="10">
    <location>
        <begin position="47"/>
        <end position="68"/>
    </location>
</feature>
<evidence type="ECO:0000256" key="9">
    <source>
        <dbReference type="PIRNR" id="PIRNR016636"/>
    </source>
</evidence>
<evidence type="ECO:0000313" key="11">
    <source>
        <dbReference type="EMBL" id="MBC8556508.1"/>
    </source>
</evidence>
<accession>A0ABR7MTH1</accession>
<feature type="transmembrane region" description="Helical" evidence="10">
    <location>
        <begin position="80"/>
        <end position="98"/>
    </location>
</feature>
<evidence type="ECO:0000256" key="7">
    <source>
        <dbReference type="ARBA" id="ARBA00023136"/>
    </source>
</evidence>
<dbReference type="InterPro" id="IPR051085">
    <property type="entry name" value="MB_O-acyltransferase"/>
</dbReference>
<keyword evidence="4 9" id="KW-0808">Transferase</keyword>
<evidence type="ECO:0000256" key="8">
    <source>
        <dbReference type="ARBA" id="ARBA00023315"/>
    </source>
</evidence>
<keyword evidence="6 10" id="KW-1133">Transmembrane helix</keyword>
<feature type="transmembrane region" description="Helical" evidence="10">
    <location>
        <begin position="308"/>
        <end position="324"/>
    </location>
</feature>
<comment type="subcellular location">
    <subcellularLocation>
        <location evidence="1">Cell membrane</location>
        <topology evidence="1">Multi-pass membrane protein</topology>
    </subcellularLocation>
</comment>
<feature type="transmembrane region" description="Helical" evidence="10">
    <location>
        <begin position="401"/>
        <end position="426"/>
    </location>
</feature>
<reference evidence="11 12" key="1">
    <citation type="submission" date="2020-08" db="EMBL/GenBank/DDBJ databases">
        <title>Genome public.</title>
        <authorList>
            <person name="Liu C."/>
            <person name="Sun Q."/>
        </authorList>
    </citation>
    <scope>NUCLEOTIDE SEQUENCE [LARGE SCALE GENOMIC DNA]</scope>
    <source>
        <strain evidence="11 12">BX3</strain>
    </source>
</reference>
<evidence type="ECO:0000256" key="6">
    <source>
        <dbReference type="ARBA" id="ARBA00022989"/>
    </source>
</evidence>
<feature type="transmembrane region" description="Helical" evidence="10">
    <location>
        <begin position="7"/>
        <end position="27"/>
    </location>
</feature>
<evidence type="ECO:0000256" key="5">
    <source>
        <dbReference type="ARBA" id="ARBA00022692"/>
    </source>
</evidence>
<comment type="similarity">
    <text evidence="2 9">Belongs to the membrane-bound acyltransferase family.</text>
</comment>
<proteinExistence type="inferred from homology"/>
<evidence type="ECO:0000256" key="3">
    <source>
        <dbReference type="ARBA" id="ARBA00022475"/>
    </source>
</evidence>
<comment type="caution">
    <text evidence="11">The sequence shown here is derived from an EMBL/GenBank/DDBJ whole genome shotgun (WGS) entry which is preliminary data.</text>
</comment>
<keyword evidence="12" id="KW-1185">Reference proteome</keyword>
<dbReference type="PANTHER" id="PTHR13285:SF23">
    <property type="entry name" value="TEICHOIC ACID D-ALANYLTRANSFERASE"/>
    <property type="match status" value="1"/>
</dbReference>